<feature type="chain" id="PRO_5020210992" evidence="5">
    <location>
        <begin position="19"/>
        <end position="342"/>
    </location>
</feature>
<dbReference type="PANTHER" id="PTHR42852">
    <property type="entry name" value="THIOL:DISULFIDE INTERCHANGE PROTEIN DSBE"/>
    <property type="match status" value="1"/>
</dbReference>
<dbReference type="RefSeq" id="WP_136879333.1">
    <property type="nucleotide sequence ID" value="NZ_SWDX01000002.1"/>
</dbReference>
<protein>
    <submittedName>
        <fullName evidence="7">AhpC/TSA family protein</fullName>
    </submittedName>
</protein>
<dbReference type="Pfam" id="PF14289">
    <property type="entry name" value="DUF4369"/>
    <property type="match status" value="1"/>
</dbReference>
<gene>
    <name evidence="7" type="ORF">FBD94_04930</name>
</gene>
<dbReference type="GO" id="GO:0016491">
    <property type="term" value="F:oxidoreductase activity"/>
    <property type="evidence" value="ECO:0007669"/>
    <property type="project" value="InterPro"/>
</dbReference>
<dbReference type="GO" id="GO:0030313">
    <property type="term" value="C:cell envelope"/>
    <property type="evidence" value="ECO:0007669"/>
    <property type="project" value="UniProtKB-SubCell"/>
</dbReference>
<dbReference type="InterPro" id="IPR000866">
    <property type="entry name" value="AhpC/TSA"/>
</dbReference>
<dbReference type="CDD" id="cd02966">
    <property type="entry name" value="TlpA_like_family"/>
    <property type="match status" value="1"/>
</dbReference>
<dbReference type="PROSITE" id="PS51352">
    <property type="entry name" value="THIOREDOXIN_2"/>
    <property type="match status" value="1"/>
</dbReference>
<evidence type="ECO:0000256" key="4">
    <source>
        <dbReference type="ARBA" id="ARBA00023284"/>
    </source>
</evidence>
<dbReference type="Pfam" id="PF00578">
    <property type="entry name" value="AhpC-TSA"/>
    <property type="match status" value="1"/>
</dbReference>
<name>A0A4U1GHI4_9SPHI</name>
<comment type="caution">
    <text evidence="7">The sequence shown here is derived from an EMBL/GenBank/DDBJ whole genome shotgun (WGS) entry which is preliminary data.</text>
</comment>
<keyword evidence="4" id="KW-0676">Redox-active center</keyword>
<dbReference type="InterPro" id="IPR025380">
    <property type="entry name" value="DUF4369"/>
</dbReference>
<comment type="subcellular location">
    <subcellularLocation>
        <location evidence="1">Cell envelope</location>
    </subcellularLocation>
</comment>
<evidence type="ECO:0000256" key="5">
    <source>
        <dbReference type="SAM" id="SignalP"/>
    </source>
</evidence>
<organism evidence="7 8">
    <name type="scientific">Pedobacter hiemivivus</name>
    <dbReference type="NCBI Taxonomy" id="2530454"/>
    <lineage>
        <taxon>Bacteria</taxon>
        <taxon>Pseudomonadati</taxon>
        <taxon>Bacteroidota</taxon>
        <taxon>Sphingobacteriia</taxon>
        <taxon>Sphingobacteriales</taxon>
        <taxon>Sphingobacteriaceae</taxon>
        <taxon>Pedobacter</taxon>
    </lineage>
</organism>
<evidence type="ECO:0000313" key="8">
    <source>
        <dbReference type="Proteomes" id="UP000309594"/>
    </source>
</evidence>
<dbReference type="GO" id="GO:0016209">
    <property type="term" value="F:antioxidant activity"/>
    <property type="evidence" value="ECO:0007669"/>
    <property type="project" value="InterPro"/>
</dbReference>
<feature type="domain" description="Thioredoxin" evidence="6">
    <location>
        <begin position="200"/>
        <end position="342"/>
    </location>
</feature>
<evidence type="ECO:0000256" key="2">
    <source>
        <dbReference type="ARBA" id="ARBA00022748"/>
    </source>
</evidence>
<proteinExistence type="predicted"/>
<dbReference type="EMBL" id="SWDX01000002">
    <property type="protein sequence ID" value="TKC63695.1"/>
    <property type="molecule type" value="Genomic_DNA"/>
</dbReference>
<feature type="signal peptide" evidence="5">
    <location>
        <begin position="1"/>
        <end position="18"/>
    </location>
</feature>
<dbReference type="Proteomes" id="UP000309594">
    <property type="component" value="Unassembled WGS sequence"/>
</dbReference>
<keyword evidence="3" id="KW-1015">Disulfide bond</keyword>
<dbReference type="GO" id="GO:0017004">
    <property type="term" value="P:cytochrome complex assembly"/>
    <property type="evidence" value="ECO:0007669"/>
    <property type="project" value="UniProtKB-KW"/>
</dbReference>
<reference evidence="7 8" key="1">
    <citation type="submission" date="2019-04" db="EMBL/GenBank/DDBJ databases">
        <title>Pedobacter sp. RP-1-16 sp. nov., isolated from Arctic soil.</title>
        <authorList>
            <person name="Dahal R.H."/>
            <person name="Kim D.-U."/>
        </authorList>
    </citation>
    <scope>NUCLEOTIDE SEQUENCE [LARGE SCALE GENOMIC DNA]</scope>
    <source>
        <strain evidence="7 8">RP-1-16</strain>
    </source>
</reference>
<keyword evidence="2" id="KW-0201">Cytochrome c-type biogenesis</keyword>
<evidence type="ECO:0000256" key="3">
    <source>
        <dbReference type="ARBA" id="ARBA00023157"/>
    </source>
</evidence>
<dbReference type="SUPFAM" id="SSF52833">
    <property type="entry name" value="Thioredoxin-like"/>
    <property type="match status" value="1"/>
</dbReference>
<dbReference type="InterPro" id="IPR036249">
    <property type="entry name" value="Thioredoxin-like_sf"/>
</dbReference>
<evidence type="ECO:0000259" key="6">
    <source>
        <dbReference type="PROSITE" id="PS51352"/>
    </source>
</evidence>
<dbReference type="InterPro" id="IPR013766">
    <property type="entry name" value="Thioredoxin_domain"/>
</dbReference>
<evidence type="ECO:0000256" key="1">
    <source>
        <dbReference type="ARBA" id="ARBA00004196"/>
    </source>
</evidence>
<accession>A0A4U1GHI4</accession>
<sequence length="342" mass="38171">MRNILFVVLFFAPVLLLAQKQNSYKVTGVLPDTNIKWVYLNYSTGEADKPRINDSVEVINNTYTFSHQINGCTLALLQTKATSDGMIVIVLAPETIVIHHNGKFSNTTVTGSPLNDDFKAMNATFAKTENTEIFADYIRKNPSSLLSLNALRRYAFNGYKIDIEKAKPLFMLLPSSIRDSEEGKRIAQSIEYTEVFNSVGKIGTLAKDFTLLDTAGKPQSLSSFKGRYVLLDFWASWCSPCRADNPHLKTAYSKYHSQGFDILSVSLDKGLAKSQWLKAIHDDGISNWFHVADLNNDVNTAVKLYGIQGIPQNFLIDPNGKIIALSLRGGALEEELNKIYKK</sequence>
<dbReference type="InterPro" id="IPR050553">
    <property type="entry name" value="Thioredoxin_ResA/DsbE_sf"/>
</dbReference>
<dbReference type="Gene3D" id="3.40.30.10">
    <property type="entry name" value="Glutaredoxin"/>
    <property type="match status" value="1"/>
</dbReference>
<evidence type="ECO:0000313" key="7">
    <source>
        <dbReference type="EMBL" id="TKC63695.1"/>
    </source>
</evidence>
<dbReference type="PANTHER" id="PTHR42852:SF6">
    <property type="entry name" value="THIOL:DISULFIDE INTERCHANGE PROTEIN DSBE"/>
    <property type="match status" value="1"/>
</dbReference>
<dbReference type="AlphaFoldDB" id="A0A4U1GHI4"/>
<keyword evidence="5" id="KW-0732">Signal</keyword>